<proteinExistence type="predicted"/>
<evidence type="ECO:0000313" key="3">
    <source>
        <dbReference type="Proteomes" id="UP000553776"/>
    </source>
</evidence>
<dbReference type="RefSeq" id="WP_185138384.1">
    <property type="nucleotide sequence ID" value="NZ_JACJVR010000090.1"/>
</dbReference>
<dbReference type="Pfam" id="PF01381">
    <property type="entry name" value="HTH_3"/>
    <property type="match status" value="1"/>
</dbReference>
<organism evidence="2 3">
    <name type="scientific">Cohnella xylanilytica</name>
    <dbReference type="NCBI Taxonomy" id="557555"/>
    <lineage>
        <taxon>Bacteria</taxon>
        <taxon>Bacillati</taxon>
        <taxon>Bacillota</taxon>
        <taxon>Bacilli</taxon>
        <taxon>Bacillales</taxon>
        <taxon>Paenibacillaceae</taxon>
        <taxon>Cohnella</taxon>
    </lineage>
</organism>
<dbReference type="SMART" id="SM00530">
    <property type="entry name" value="HTH_XRE"/>
    <property type="match status" value="1"/>
</dbReference>
<accession>A0A841U0V7</accession>
<keyword evidence="3" id="KW-1185">Reference proteome</keyword>
<dbReference type="SUPFAM" id="SSF47413">
    <property type="entry name" value="lambda repressor-like DNA-binding domains"/>
    <property type="match status" value="1"/>
</dbReference>
<sequence>MNHKLRQLRLQRGISQTFISKRLGFKHPSGYANIEMGRNRLSYKNAVIIAQILNVSIEELNDEKFFEEELHNTGNTVA</sequence>
<dbReference type="InterPro" id="IPR001387">
    <property type="entry name" value="Cro/C1-type_HTH"/>
</dbReference>
<dbReference type="AlphaFoldDB" id="A0A841U0V7"/>
<feature type="domain" description="HTH cro/C1-type" evidence="1">
    <location>
        <begin position="5"/>
        <end position="60"/>
    </location>
</feature>
<dbReference type="Gene3D" id="1.10.260.40">
    <property type="entry name" value="lambda repressor-like DNA-binding domains"/>
    <property type="match status" value="1"/>
</dbReference>
<comment type="caution">
    <text evidence="2">The sequence shown here is derived from an EMBL/GenBank/DDBJ whole genome shotgun (WGS) entry which is preliminary data.</text>
</comment>
<dbReference type="GO" id="GO:0003677">
    <property type="term" value="F:DNA binding"/>
    <property type="evidence" value="ECO:0007669"/>
    <property type="project" value="InterPro"/>
</dbReference>
<evidence type="ECO:0000259" key="1">
    <source>
        <dbReference type="PROSITE" id="PS50943"/>
    </source>
</evidence>
<protein>
    <submittedName>
        <fullName evidence="2">Helix-turn-helix transcriptional regulator</fullName>
    </submittedName>
</protein>
<dbReference type="CDD" id="cd00093">
    <property type="entry name" value="HTH_XRE"/>
    <property type="match status" value="1"/>
</dbReference>
<dbReference type="InterPro" id="IPR010982">
    <property type="entry name" value="Lambda_DNA-bd_dom_sf"/>
</dbReference>
<gene>
    <name evidence="2" type="ORF">H7B90_23755</name>
</gene>
<name>A0A841U0V7_9BACL</name>
<dbReference type="EMBL" id="JACJVR010000090">
    <property type="protein sequence ID" value="MBB6694417.1"/>
    <property type="molecule type" value="Genomic_DNA"/>
</dbReference>
<evidence type="ECO:0000313" key="2">
    <source>
        <dbReference type="EMBL" id="MBB6694417.1"/>
    </source>
</evidence>
<dbReference type="PROSITE" id="PS50943">
    <property type="entry name" value="HTH_CROC1"/>
    <property type="match status" value="1"/>
</dbReference>
<reference evidence="2 3" key="1">
    <citation type="submission" date="2020-08" db="EMBL/GenBank/DDBJ databases">
        <title>Cohnella phylogeny.</title>
        <authorList>
            <person name="Dunlap C."/>
        </authorList>
    </citation>
    <scope>NUCLEOTIDE SEQUENCE [LARGE SCALE GENOMIC DNA]</scope>
    <source>
        <strain evidence="2 3">DSM 25239</strain>
    </source>
</reference>
<dbReference type="Proteomes" id="UP000553776">
    <property type="component" value="Unassembled WGS sequence"/>
</dbReference>